<feature type="domain" description="ZP" evidence="4">
    <location>
        <begin position="48"/>
        <end position="322"/>
    </location>
</feature>
<evidence type="ECO:0000256" key="3">
    <source>
        <dbReference type="SAM" id="SignalP"/>
    </source>
</evidence>
<keyword evidence="2" id="KW-0472">Membrane</keyword>
<evidence type="ECO:0000259" key="4">
    <source>
        <dbReference type="PROSITE" id="PS51034"/>
    </source>
</evidence>
<dbReference type="PANTHER" id="PTHR39959">
    <property type="entry name" value="RE44287P-RELATED"/>
    <property type="match status" value="1"/>
</dbReference>
<reference evidence="6" key="1">
    <citation type="submission" date="2010-06" db="EMBL/GenBank/DDBJ databases">
        <authorList>
            <person name="Jiang H."/>
            <person name="Abraham K."/>
            <person name="Ali S."/>
            <person name="Alsbrooks S.L."/>
            <person name="Anim B.N."/>
            <person name="Anosike U.S."/>
            <person name="Attaway T."/>
            <person name="Bandaranaike D.P."/>
            <person name="Battles P.K."/>
            <person name="Bell S.N."/>
            <person name="Bell A.V."/>
            <person name="Beltran B."/>
            <person name="Bickham C."/>
            <person name="Bustamante Y."/>
            <person name="Caleb T."/>
            <person name="Canada A."/>
            <person name="Cardenas V."/>
            <person name="Carter K."/>
            <person name="Chacko J."/>
            <person name="Chandrabose M.N."/>
            <person name="Chavez D."/>
            <person name="Chavez A."/>
            <person name="Chen L."/>
            <person name="Chu H.-S."/>
            <person name="Claassen K.J."/>
            <person name="Cockrell R."/>
            <person name="Collins M."/>
            <person name="Cooper J.A."/>
            <person name="Cree A."/>
            <person name="Curry S.M."/>
            <person name="Da Y."/>
            <person name="Dao M.D."/>
            <person name="Das B."/>
            <person name="Davila M.-L."/>
            <person name="Davy-Carroll L."/>
            <person name="Denson S."/>
            <person name="Dinh H."/>
            <person name="Ebong V.E."/>
            <person name="Edwards J.R."/>
            <person name="Egan A."/>
            <person name="El-Daye J."/>
            <person name="Escobedo L."/>
            <person name="Fernandez S."/>
            <person name="Fernando P.R."/>
            <person name="Flagg N."/>
            <person name="Forbes L.D."/>
            <person name="Fowler R.G."/>
            <person name="Fu Q."/>
            <person name="Gabisi R.A."/>
            <person name="Ganer J."/>
            <person name="Garbino Pronczuk A."/>
            <person name="Garcia R.M."/>
            <person name="Garner T."/>
            <person name="Garrett T.E."/>
            <person name="Gonzalez D.A."/>
            <person name="Hamid H."/>
            <person name="Hawkins E.S."/>
            <person name="Hirani K."/>
            <person name="Hogues M.E."/>
            <person name="Hollins B."/>
            <person name="Hsiao C.-H."/>
            <person name="Jabil R."/>
            <person name="James M.L."/>
            <person name="Jhangiani S.N."/>
            <person name="Johnson B."/>
            <person name="Johnson Q."/>
            <person name="Joshi V."/>
            <person name="Kalu J.B."/>
            <person name="Kam C."/>
            <person name="Kashfia A."/>
            <person name="Keebler J."/>
            <person name="Kisamo H."/>
            <person name="Kovar C.L."/>
            <person name="Lago L.A."/>
            <person name="Lai C.-Y."/>
            <person name="Laidlaw J."/>
            <person name="Lara F."/>
            <person name="Le T.-K."/>
            <person name="Lee S.L."/>
            <person name="Legall F.H."/>
            <person name="Lemon S.J."/>
            <person name="Lewis L.R."/>
            <person name="Li B."/>
            <person name="Liu Y."/>
            <person name="Liu Y.-S."/>
            <person name="Lopez J."/>
            <person name="Lozado R.J."/>
            <person name="Lu J."/>
            <person name="Madu R.C."/>
            <person name="Maheshwari M."/>
            <person name="Maheshwari R."/>
            <person name="Malloy K."/>
            <person name="Martinez E."/>
            <person name="Mathew T."/>
            <person name="Mercado I.C."/>
            <person name="Mercado C."/>
            <person name="Meyer B."/>
            <person name="Montgomery K."/>
            <person name="Morgan M.B."/>
            <person name="Munidasa M."/>
            <person name="Nazareth L.V."/>
            <person name="Nelson J."/>
            <person name="Ng B.M."/>
            <person name="Nguyen N.B."/>
            <person name="Nguyen P.Q."/>
            <person name="Nguyen T."/>
            <person name="Obregon M."/>
            <person name="Okwuonu G.O."/>
            <person name="Onwere C.G."/>
            <person name="Orozco G."/>
            <person name="Parra A."/>
            <person name="Patel S."/>
            <person name="Patil S."/>
            <person name="Perez A."/>
            <person name="Perez Y."/>
            <person name="Pham C."/>
            <person name="Primus E.L."/>
            <person name="Pu L.-L."/>
            <person name="Puazo M."/>
            <person name="Qin X."/>
            <person name="Quiroz J.B."/>
            <person name="Reese J."/>
            <person name="Richards S."/>
            <person name="Rives C.M."/>
            <person name="Robberts R."/>
            <person name="Ruiz S.J."/>
            <person name="Ruiz M.J."/>
            <person name="Santibanez J."/>
            <person name="Schneider B.W."/>
            <person name="Sisson I."/>
            <person name="Smith M."/>
            <person name="Sodergren E."/>
            <person name="Song X.-Z."/>
            <person name="Song B.B."/>
            <person name="Summersgill H."/>
            <person name="Thelus R."/>
            <person name="Thornton R.D."/>
            <person name="Trejos Z.Y."/>
            <person name="Usmani K."/>
            <person name="Vattathil S."/>
            <person name="Villasana D."/>
            <person name="Walker D.L."/>
            <person name="Wang S."/>
            <person name="Wang K."/>
            <person name="White C.S."/>
            <person name="Williams A.C."/>
            <person name="Williamson J."/>
            <person name="Wilson K."/>
            <person name="Woghiren I.O."/>
            <person name="Woodworth J.R."/>
            <person name="Worley K.C."/>
            <person name="Wright R.A."/>
            <person name="Wu W."/>
            <person name="Young L."/>
            <person name="Zhang L."/>
            <person name="Zhang J."/>
            <person name="Zhu Y."/>
            <person name="Muzny D.M."/>
            <person name="Weinstock G."/>
            <person name="Gibbs R.A."/>
        </authorList>
    </citation>
    <scope>NUCLEOTIDE SEQUENCE [LARGE SCALE GENOMIC DNA]</scope>
    <source>
        <strain evidence="6">LSR1</strain>
    </source>
</reference>
<evidence type="ECO:0000256" key="1">
    <source>
        <dbReference type="SAM" id="MobiDB-lite"/>
    </source>
</evidence>
<dbReference type="EnsemblMetazoa" id="XM_001946686.5">
    <property type="protein sequence ID" value="XP_001946721.2"/>
    <property type="gene ID" value="LOC100161274"/>
</dbReference>
<organism evidence="5 6">
    <name type="scientific">Acyrthosiphon pisum</name>
    <name type="common">Pea aphid</name>
    <dbReference type="NCBI Taxonomy" id="7029"/>
    <lineage>
        <taxon>Eukaryota</taxon>
        <taxon>Metazoa</taxon>
        <taxon>Ecdysozoa</taxon>
        <taxon>Arthropoda</taxon>
        <taxon>Hexapoda</taxon>
        <taxon>Insecta</taxon>
        <taxon>Pterygota</taxon>
        <taxon>Neoptera</taxon>
        <taxon>Paraneoptera</taxon>
        <taxon>Hemiptera</taxon>
        <taxon>Sternorrhyncha</taxon>
        <taxon>Aphidomorpha</taxon>
        <taxon>Aphidoidea</taxon>
        <taxon>Aphididae</taxon>
        <taxon>Macrosiphini</taxon>
        <taxon>Acyrthosiphon</taxon>
    </lineage>
</organism>
<dbReference type="Proteomes" id="UP000007819">
    <property type="component" value="Chromosome A2"/>
</dbReference>
<evidence type="ECO:0000313" key="5">
    <source>
        <dbReference type="EnsemblMetazoa" id="XP_001946721.2"/>
    </source>
</evidence>
<feature type="compositionally biased region" description="Low complexity" evidence="1">
    <location>
        <begin position="442"/>
        <end position="461"/>
    </location>
</feature>
<dbReference type="AlphaFoldDB" id="A0A8R1W5Q0"/>
<keyword evidence="2" id="KW-0812">Transmembrane</keyword>
<proteinExistence type="predicted"/>
<feature type="transmembrane region" description="Helical" evidence="2">
    <location>
        <begin position="389"/>
        <end position="411"/>
    </location>
</feature>
<keyword evidence="2" id="KW-1133">Transmembrane helix</keyword>
<accession>A0A8R1W5Q0</accession>
<dbReference type="OrthoDB" id="8249838at2759"/>
<protein>
    <recommendedName>
        <fullName evidence="4">ZP domain-containing protein</fullName>
    </recommendedName>
</protein>
<dbReference type="KEGG" id="api:100161274"/>
<evidence type="ECO:0000313" key="6">
    <source>
        <dbReference type="Proteomes" id="UP000007819"/>
    </source>
</evidence>
<dbReference type="PROSITE" id="PS51034">
    <property type="entry name" value="ZP_2"/>
    <property type="match status" value="1"/>
</dbReference>
<feature type="region of interest" description="Disordered" evidence="1">
    <location>
        <begin position="432"/>
        <end position="461"/>
    </location>
</feature>
<keyword evidence="3" id="KW-0732">Signal</keyword>
<sequence length="461" mass="50817">MDGTAFRAVVLLLLAVFKTHEVSTQDYDVSEIQCSFSTDSLRVGKALLGVKDVISARLKKPDGFKGHPLFADDRSVDPLIDPVCQIRPDLSDVSLLTYNLLVTDFTRCGVLRRNGFVHVRVWFPQFPGVVMMSDQELIIMCKPPEPTVIENKAAGFAGSFPHGARVSGVVEETPGRLEYEVALYKEAPARLTNLSHNSELPVDQAVPIGTKLQLRARINPHSAWKFVKLMEVSVSPDPDNAHVSGSVALVKDGCRNRDFATIIPHQPAKYRERHNEVFLDFEAFLLSTMKERSTLWIHSQIKACMDANDCQPEYCLDLFEPSGHGRRRRRHVPGIGNGTALQQQQTSAADDRNATNFAKFKENIEYTVIMPEDIYHGAATASENNCGTFLALSGVLGCLLFVAAMILCYLTSRLQAAIGSKYRTAQQDAFGSGRLHTGTGQPSKFPVSFSSGSSAYSGRLH</sequence>
<evidence type="ECO:0000256" key="2">
    <source>
        <dbReference type="SAM" id="Phobius"/>
    </source>
</evidence>
<feature type="signal peptide" evidence="3">
    <location>
        <begin position="1"/>
        <end position="24"/>
    </location>
</feature>
<dbReference type="GeneID" id="100161274"/>
<dbReference type="PANTHER" id="PTHR39959:SF1">
    <property type="entry name" value="ZP DOMAIN-CONTAINING PROTEIN"/>
    <property type="match status" value="1"/>
</dbReference>
<reference evidence="5" key="2">
    <citation type="submission" date="2022-06" db="UniProtKB">
        <authorList>
            <consortium name="EnsemblMetazoa"/>
        </authorList>
    </citation>
    <scope>IDENTIFICATION</scope>
</reference>
<dbReference type="InterPro" id="IPR042235">
    <property type="entry name" value="ZP-C_dom"/>
</dbReference>
<keyword evidence="6" id="KW-1185">Reference proteome</keyword>
<name>A0A8R1W5Q0_ACYPI</name>
<dbReference type="RefSeq" id="XP_001946721.2">
    <property type="nucleotide sequence ID" value="XM_001946686.4"/>
</dbReference>
<dbReference type="InterPro" id="IPR001507">
    <property type="entry name" value="ZP_dom"/>
</dbReference>
<feature type="chain" id="PRO_5035730149" description="ZP domain-containing protein" evidence="3">
    <location>
        <begin position="25"/>
        <end position="461"/>
    </location>
</feature>
<dbReference type="Gene3D" id="2.60.40.4100">
    <property type="entry name" value="Zona pellucida, ZP-C domain"/>
    <property type="match status" value="1"/>
</dbReference>